<evidence type="ECO:0000259" key="7">
    <source>
        <dbReference type="PROSITE" id="PS51999"/>
    </source>
</evidence>
<feature type="transmembrane region" description="Helical" evidence="6">
    <location>
        <begin position="479"/>
        <end position="503"/>
    </location>
</feature>
<feature type="region of interest" description="Disordered" evidence="5">
    <location>
        <begin position="194"/>
        <end position="218"/>
    </location>
</feature>
<feature type="region of interest" description="Disordered" evidence="5">
    <location>
        <begin position="36"/>
        <end position="65"/>
    </location>
</feature>
<evidence type="ECO:0000256" key="5">
    <source>
        <dbReference type="SAM" id="MobiDB-lite"/>
    </source>
</evidence>
<dbReference type="PANTHER" id="PTHR45023:SF4">
    <property type="entry name" value="GLYCINE-RICH PROTEIN-RELATED"/>
    <property type="match status" value="1"/>
</dbReference>
<keyword evidence="2 4" id="KW-0863">Zinc-finger</keyword>
<evidence type="ECO:0000256" key="4">
    <source>
        <dbReference type="PROSITE-ProRule" id="PRU01343"/>
    </source>
</evidence>
<evidence type="ECO:0000256" key="3">
    <source>
        <dbReference type="ARBA" id="ARBA00022833"/>
    </source>
</evidence>
<organism evidence="9">
    <name type="scientific">Brassica campestris</name>
    <name type="common">Field mustard</name>
    <dbReference type="NCBI Taxonomy" id="3711"/>
    <lineage>
        <taxon>Eukaryota</taxon>
        <taxon>Viridiplantae</taxon>
        <taxon>Streptophyta</taxon>
        <taxon>Embryophyta</taxon>
        <taxon>Tracheophyta</taxon>
        <taxon>Spermatophyta</taxon>
        <taxon>Magnoliopsida</taxon>
        <taxon>eudicotyledons</taxon>
        <taxon>Gunneridae</taxon>
        <taxon>Pentapetalae</taxon>
        <taxon>rosids</taxon>
        <taxon>malvids</taxon>
        <taxon>Brassicales</taxon>
        <taxon>Brassicaceae</taxon>
        <taxon>Brassiceae</taxon>
        <taxon>Brassica</taxon>
    </lineage>
</organism>
<dbReference type="GO" id="GO:0008270">
    <property type="term" value="F:zinc ion binding"/>
    <property type="evidence" value="ECO:0007669"/>
    <property type="project" value="UniProtKB-KW"/>
</dbReference>
<evidence type="ECO:0000256" key="6">
    <source>
        <dbReference type="SAM" id="Phobius"/>
    </source>
</evidence>
<keyword evidence="3" id="KW-0862">Zinc</keyword>
<reference evidence="9" key="1">
    <citation type="submission" date="2018-11" db="EMBL/GenBank/DDBJ databases">
        <authorList>
            <consortium name="Genoscope - CEA"/>
            <person name="William W."/>
        </authorList>
    </citation>
    <scope>NUCLEOTIDE SEQUENCE</scope>
</reference>
<protein>
    <recommendedName>
        <fullName evidence="7">GRF-type domain-containing protein</fullName>
    </recommendedName>
</protein>
<dbReference type="InterPro" id="IPR010666">
    <property type="entry name" value="Znf_GRF"/>
</dbReference>
<keyword evidence="1" id="KW-0479">Metal-binding</keyword>
<evidence type="ECO:0000256" key="1">
    <source>
        <dbReference type="ARBA" id="ARBA00022723"/>
    </source>
</evidence>
<keyword evidence="6" id="KW-0472">Membrane</keyword>
<dbReference type="EMBL" id="LR031568">
    <property type="protein sequence ID" value="VDC60920.1"/>
    <property type="molecule type" value="Genomic_DNA"/>
</dbReference>
<evidence type="ECO:0000313" key="9">
    <source>
        <dbReference type="EMBL" id="VDC60920.1"/>
    </source>
</evidence>
<proteinExistence type="predicted"/>
<evidence type="ECO:0000313" key="8">
    <source>
        <dbReference type="EMBL" id="CAG7862754.1"/>
    </source>
</evidence>
<dbReference type="Gramene" id="A09p32210.2_BraZ1">
    <property type="protein sequence ID" value="A09p32210.2_BraZ1.CDS"/>
    <property type="gene ID" value="A09g32210.2_BraZ1"/>
</dbReference>
<feature type="domain" description="GRF-type" evidence="7">
    <location>
        <begin position="375"/>
        <end position="416"/>
    </location>
</feature>
<dbReference type="AlphaFoldDB" id="A0A3P5YHM7"/>
<sequence>MDSRNPLNPYGQSPSLVGLLNSQNYPYESYQAGVHFGESQQSSEIPPFSSQETETPVGSNKERKKWTPADDEVIISAWINTSKDPVVGNSQKLGTFWSRVGEYYAASPHAVQSGDPREHLNIKQKWHKINDFTNKFCAAYAAAERQITSGQSENDVLKVAHDIYFADHKKKFTLEHVWCLLRFEQKWLSLNTPKPSGTSKRKGCETPCQSTNTTAADDDVRPEGIKAAKAKRNTGKGKSVAEYATIMDMKREDWEMKKDDLDRKERLSKLAILDTLLAKTEPLNVAEEVVKNKLLNLLSMYVCLFSGCNLGLVSMGRCSYSQPSSSDPYGDRADSGYSETKELIRRDQAEISLNYGEVAQYPPQPEVEFGLPQTCYCGGEPRLATSRSSTDPGRLYYTCDHVDDGDCHVWKWWDVAVMEEMKARENQLFLLEEKVDNLNLMSDLETEEKVVRLEKLVEQKLVRLEKLVEEKLVKKKSSVIGGVEVVVGVMLIVLVVIGVLIAFK</sequence>
<keyword evidence="6" id="KW-1133">Transmembrane helix</keyword>
<feature type="compositionally biased region" description="Polar residues" evidence="5">
    <location>
        <begin position="38"/>
        <end position="58"/>
    </location>
</feature>
<dbReference type="PANTHER" id="PTHR45023">
    <property type="match status" value="1"/>
</dbReference>
<evidence type="ECO:0000256" key="2">
    <source>
        <dbReference type="ARBA" id="ARBA00022771"/>
    </source>
</evidence>
<keyword evidence="6" id="KW-0812">Transmembrane</keyword>
<name>A0A3P5YHM7_BRACM</name>
<dbReference type="Proteomes" id="UP000694005">
    <property type="component" value="Chromosome A09"/>
</dbReference>
<accession>A0A3P5YHM7</accession>
<gene>
    <name evidence="9" type="ORF">BRAA09T38531Z</name>
    <name evidence="8" type="ORF">BRAPAZ1V2_A09P32210.2</name>
</gene>
<dbReference type="EMBL" id="LS974625">
    <property type="protein sequence ID" value="CAG7862754.1"/>
    <property type="molecule type" value="Genomic_DNA"/>
</dbReference>
<dbReference type="PROSITE" id="PS51999">
    <property type="entry name" value="ZF_GRF"/>
    <property type="match status" value="1"/>
</dbReference>